<dbReference type="AlphaFoldDB" id="A0AAW1YLW8"/>
<proteinExistence type="predicted"/>
<name>A0AAW1YLW8_RUBAR</name>
<accession>A0AAW1YLW8</accession>
<evidence type="ECO:0000313" key="2">
    <source>
        <dbReference type="EMBL" id="KAK9949477.1"/>
    </source>
</evidence>
<protein>
    <submittedName>
        <fullName evidence="2">Uncharacterized protein</fullName>
    </submittedName>
</protein>
<keyword evidence="3" id="KW-1185">Reference proteome</keyword>
<gene>
    <name evidence="2" type="ORF">M0R45_004995</name>
</gene>
<comment type="caution">
    <text evidence="2">The sequence shown here is derived from an EMBL/GenBank/DDBJ whole genome shotgun (WGS) entry which is preliminary data.</text>
</comment>
<sequence>MRPPRRAVWAGDPSPPGFPPKHADAAISVSTMTTRGGSDQVQNPVEPAESPAMEAQARNNLEPDSPMDVVEVIVGCKNGEHNEANCPGKSKCKDVVTKKVFLCRICRKNGNHSTANCPDKSTAYVWYQGRYEINYCDLCNKMGHLGELCPYNKYETNFDPHGSIEMHGH</sequence>
<feature type="region of interest" description="Disordered" evidence="1">
    <location>
        <begin position="1"/>
        <end position="53"/>
    </location>
</feature>
<evidence type="ECO:0000313" key="3">
    <source>
        <dbReference type="Proteomes" id="UP001457282"/>
    </source>
</evidence>
<evidence type="ECO:0000256" key="1">
    <source>
        <dbReference type="SAM" id="MobiDB-lite"/>
    </source>
</evidence>
<dbReference type="EMBL" id="JBEDUW010000001">
    <property type="protein sequence ID" value="KAK9949477.1"/>
    <property type="molecule type" value="Genomic_DNA"/>
</dbReference>
<dbReference type="Gene3D" id="4.10.60.10">
    <property type="entry name" value="Zinc finger, CCHC-type"/>
    <property type="match status" value="1"/>
</dbReference>
<dbReference type="Proteomes" id="UP001457282">
    <property type="component" value="Unassembled WGS sequence"/>
</dbReference>
<feature type="compositionally biased region" description="Polar residues" evidence="1">
    <location>
        <begin position="28"/>
        <end position="43"/>
    </location>
</feature>
<reference evidence="2 3" key="1">
    <citation type="journal article" date="2023" name="G3 (Bethesda)">
        <title>A chromosome-length genome assembly and annotation of blackberry (Rubus argutus, cv. 'Hillquist').</title>
        <authorList>
            <person name="Bruna T."/>
            <person name="Aryal R."/>
            <person name="Dudchenko O."/>
            <person name="Sargent D.J."/>
            <person name="Mead D."/>
            <person name="Buti M."/>
            <person name="Cavallini A."/>
            <person name="Hytonen T."/>
            <person name="Andres J."/>
            <person name="Pham M."/>
            <person name="Weisz D."/>
            <person name="Mascagni F."/>
            <person name="Usai G."/>
            <person name="Natali L."/>
            <person name="Bassil N."/>
            <person name="Fernandez G.E."/>
            <person name="Lomsadze A."/>
            <person name="Armour M."/>
            <person name="Olukolu B."/>
            <person name="Poorten T."/>
            <person name="Britton C."/>
            <person name="Davik J."/>
            <person name="Ashrafi H."/>
            <person name="Aiden E.L."/>
            <person name="Borodovsky M."/>
            <person name="Worthington M."/>
        </authorList>
    </citation>
    <scope>NUCLEOTIDE SEQUENCE [LARGE SCALE GENOMIC DNA]</scope>
    <source>
        <strain evidence="2">PI 553951</strain>
    </source>
</reference>
<organism evidence="2 3">
    <name type="scientific">Rubus argutus</name>
    <name type="common">Southern blackberry</name>
    <dbReference type="NCBI Taxonomy" id="59490"/>
    <lineage>
        <taxon>Eukaryota</taxon>
        <taxon>Viridiplantae</taxon>
        <taxon>Streptophyta</taxon>
        <taxon>Embryophyta</taxon>
        <taxon>Tracheophyta</taxon>
        <taxon>Spermatophyta</taxon>
        <taxon>Magnoliopsida</taxon>
        <taxon>eudicotyledons</taxon>
        <taxon>Gunneridae</taxon>
        <taxon>Pentapetalae</taxon>
        <taxon>rosids</taxon>
        <taxon>fabids</taxon>
        <taxon>Rosales</taxon>
        <taxon>Rosaceae</taxon>
        <taxon>Rosoideae</taxon>
        <taxon>Rosoideae incertae sedis</taxon>
        <taxon>Rubus</taxon>
    </lineage>
</organism>